<dbReference type="GO" id="GO:0005886">
    <property type="term" value="C:plasma membrane"/>
    <property type="evidence" value="ECO:0007669"/>
    <property type="project" value="TreeGrafter"/>
</dbReference>
<comment type="subcellular location">
    <subcellularLocation>
        <location evidence="1">Membrane</location>
        <topology evidence="1">Multi-pass membrane protein</topology>
    </subcellularLocation>
</comment>
<keyword evidence="3" id="KW-0133">Cell shape</keyword>
<dbReference type="InterPro" id="IPR001182">
    <property type="entry name" value="FtsW/RodA"/>
</dbReference>
<dbReference type="Pfam" id="PF01098">
    <property type="entry name" value="FTSW_RODA_SPOVE"/>
    <property type="match status" value="1"/>
</dbReference>
<keyword evidence="4 6" id="KW-1133">Transmembrane helix</keyword>
<dbReference type="AlphaFoldDB" id="A0A0F9ESZ0"/>
<evidence type="ECO:0000256" key="5">
    <source>
        <dbReference type="ARBA" id="ARBA00023136"/>
    </source>
</evidence>
<accession>A0A0F9ESZ0</accession>
<feature type="transmembrane region" description="Helical" evidence="6">
    <location>
        <begin position="45"/>
        <end position="63"/>
    </location>
</feature>
<evidence type="ECO:0000256" key="1">
    <source>
        <dbReference type="ARBA" id="ARBA00004141"/>
    </source>
</evidence>
<evidence type="ECO:0000256" key="3">
    <source>
        <dbReference type="ARBA" id="ARBA00022960"/>
    </source>
</evidence>
<evidence type="ECO:0000256" key="4">
    <source>
        <dbReference type="ARBA" id="ARBA00022989"/>
    </source>
</evidence>
<dbReference type="GO" id="GO:0032153">
    <property type="term" value="C:cell division site"/>
    <property type="evidence" value="ECO:0007669"/>
    <property type="project" value="TreeGrafter"/>
</dbReference>
<dbReference type="GO" id="GO:0008360">
    <property type="term" value="P:regulation of cell shape"/>
    <property type="evidence" value="ECO:0007669"/>
    <property type="project" value="UniProtKB-KW"/>
</dbReference>
<sequence length="117" mass="13386">MFDRRLLKNFDWLLLVITLLLCLIGILTIYSTAKTLDTPYHLKQLASLGLGLVALVIVFSIDYHKWARWAPFLYLGSLLLLFFLFFLSPPVLGVRRWLSIGPLTFQPSEISKAATFL</sequence>
<organism evidence="7">
    <name type="scientific">marine sediment metagenome</name>
    <dbReference type="NCBI Taxonomy" id="412755"/>
    <lineage>
        <taxon>unclassified sequences</taxon>
        <taxon>metagenomes</taxon>
        <taxon>ecological metagenomes</taxon>
    </lineage>
</organism>
<dbReference type="PANTHER" id="PTHR30474">
    <property type="entry name" value="CELL CYCLE PROTEIN"/>
    <property type="match status" value="1"/>
</dbReference>
<evidence type="ECO:0000256" key="6">
    <source>
        <dbReference type="SAM" id="Phobius"/>
    </source>
</evidence>
<feature type="transmembrane region" description="Helical" evidence="6">
    <location>
        <begin position="12"/>
        <end position="33"/>
    </location>
</feature>
<dbReference type="GO" id="GO:0051301">
    <property type="term" value="P:cell division"/>
    <property type="evidence" value="ECO:0007669"/>
    <property type="project" value="InterPro"/>
</dbReference>
<keyword evidence="5 6" id="KW-0472">Membrane</keyword>
<name>A0A0F9ESZ0_9ZZZZ</name>
<reference evidence="7" key="1">
    <citation type="journal article" date="2015" name="Nature">
        <title>Complex archaea that bridge the gap between prokaryotes and eukaryotes.</title>
        <authorList>
            <person name="Spang A."/>
            <person name="Saw J.H."/>
            <person name="Jorgensen S.L."/>
            <person name="Zaremba-Niedzwiedzka K."/>
            <person name="Martijn J."/>
            <person name="Lind A.E."/>
            <person name="van Eijk R."/>
            <person name="Schleper C."/>
            <person name="Guy L."/>
            <person name="Ettema T.J."/>
        </authorList>
    </citation>
    <scope>NUCLEOTIDE SEQUENCE</scope>
</reference>
<feature type="non-terminal residue" evidence="7">
    <location>
        <position position="117"/>
    </location>
</feature>
<dbReference type="GO" id="GO:0015648">
    <property type="term" value="F:lipid-linked peptidoglycan transporter activity"/>
    <property type="evidence" value="ECO:0007669"/>
    <property type="project" value="TreeGrafter"/>
</dbReference>
<dbReference type="EMBL" id="LAZR01026223">
    <property type="protein sequence ID" value="KKL69386.1"/>
    <property type="molecule type" value="Genomic_DNA"/>
</dbReference>
<keyword evidence="2 6" id="KW-0812">Transmembrane</keyword>
<comment type="caution">
    <text evidence="7">The sequence shown here is derived from an EMBL/GenBank/DDBJ whole genome shotgun (WGS) entry which is preliminary data.</text>
</comment>
<proteinExistence type="predicted"/>
<feature type="transmembrane region" description="Helical" evidence="6">
    <location>
        <begin position="69"/>
        <end position="87"/>
    </location>
</feature>
<evidence type="ECO:0000313" key="7">
    <source>
        <dbReference type="EMBL" id="KKL69386.1"/>
    </source>
</evidence>
<protein>
    <recommendedName>
        <fullName evidence="8">Rod shape-determining protein RodA</fullName>
    </recommendedName>
</protein>
<evidence type="ECO:0000256" key="2">
    <source>
        <dbReference type="ARBA" id="ARBA00022692"/>
    </source>
</evidence>
<dbReference type="PANTHER" id="PTHR30474:SF1">
    <property type="entry name" value="PEPTIDOGLYCAN GLYCOSYLTRANSFERASE MRDB"/>
    <property type="match status" value="1"/>
</dbReference>
<evidence type="ECO:0008006" key="8">
    <source>
        <dbReference type="Google" id="ProtNLM"/>
    </source>
</evidence>
<gene>
    <name evidence="7" type="ORF">LCGC14_2115490</name>
</gene>